<dbReference type="Proteomes" id="UP000011529">
    <property type="component" value="Unassembled WGS sequence"/>
</dbReference>
<dbReference type="PATRIC" id="fig|1263867.3.peg.1183"/>
<feature type="compositionally biased region" description="Basic and acidic residues" evidence="1">
    <location>
        <begin position="10"/>
        <end position="22"/>
    </location>
</feature>
<dbReference type="EMBL" id="ANMO01000066">
    <property type="protein sequence ID" value="EMB18147.1"/>
    <property type="molecule type" value="Genomic_DNA"/>
</dbReference>
<reference evidence="2" key="1">
    <citation type="submission" date="2012-11" db="EMBL/GenBank/DDBJ databases">
        <title>Permanent draft genomes of Rhodopirellula europaea strain SH398 and 6C.</title>
        <authorList>
            <person name="Richter M."/>
            <person name="Richter-Heitmann T."/>
            <person name="Frank C."/>
            <person name="Harder J."/>
            <person name="Glockner F.O."/>
        </authorList>
    </citation>
    <scope>NUCLEOTIDE SEQUENCE</scope>
    <source>
        <strain evidence="2">6C</strain>
    </source>
</reference>
<feature type="region of interest" description="Disordered" evidence="1">
    <location>
        <begin position="1"/>
        <end position="40"/>
    </location>
</feature>
<keyword evidence="3" id="KW-1185">Reference proteome</keyword>
<reference evidence="2" key="2">
    <citation type="journal article" date="2013" name="Mar. Genomics">
        <title>Expression of sulfatases in Rhodopirellula baltica and the diversity of sulfatases in the genus Rhodopirellula.</title>
        <authorList>
            <person name="Wegner C.E."/>
            <person name="Richter-Heitmann T."/>
            <person name="Klindworth A."/>
            <person name="Klockow C."/>
            <person name="Richter M."/>
            <person name="Achstetter T."/>
            <person name="Glockner F.O."/>
            <person name="Harder J."/>
        </authorList>
    </citation>
    <scope>NUCLEOTIDE SEQUENCE [LARGE SCALE GENOMIC DNA]</scope>
    <source>
        <strain evidence="2">6C</strain>
    </source>
</reference>
<evidence type="ECO:0000313" key="3">
    <source>
        <dbReference type="Proteomes" id="UP000011529"/>
    </source>
</evidence>
<evidence type="ECO:0000256" key="1">
    <source>
        <dbReference type="SAM" id="MobiDB-lite"/>
    </source>
</evidence>
<protein>
    <submittedName>
        <fullName evidence="2">Uncharacterized protein</fullName>
    </submittedName>
</protein>
<gene>
    <name evidence="2" type="ORF">RE6C_01114</name>
</gene>
<accession>M2AZN8</accession>
<proteinExistence type="predicted"/>
<dbReference type="AlphaFoldDB" id="M2AZN8"/>
<organism evidence="2 3">
    <name type="scientific">Rhodopirellula europaea 6C</name>
    <dbReference type="NCBI Taxonomy" id="1263867"/>
    <lineage>
        <taxon>Bacteria</taxon>
        <taxon>Pseudomonadati</taxon>
        <taxon>Planctomycetota</taxon>
        <taxon>Planctomycetia</taxon>
        <taxon>Pirellulales</taxon>
        <taxon>Pirellulaceae</taxon>
        <taxon>Rhodopirellula</taxon>
    </lineage>
</organism>
<sequence>MEQSSTVVGRKQDWVRNRESKLNDPVGAESPMVATAGNAL</sequence>
<name>M2AZN8_9BACT</name>
<comment type="caution">
    <text evidence="2">The sequence shown here is derived from an EMBL/GenBank/DDBJ whole genome shotgun (WGS) entry which is preliminary data.</text>
</comment>
<evidence type="ECO:0000313" key="2">
    <source>
        <dbReference type="EMBL" id="EMB18147.1"/>
    </source>
</evidence>